<comment type="caution">
    <text evidence="2">The sequence shown here is derived from an EMBL/GenBank/DDBJ whole genome shotgun (WGS) entry which is preliminary data.</text>
</comment>
<evidence type="ECO:0000313" key="3">
    <source>
        <dbReference type="Proteomes" id="UP000320239"/>
    </source>
</evidence>
<proteinExistence type="predicted"/>
<dbReference type="Pfam" id="PF20226">
    <property type="entry name" value="DUF6585"/>
    <property type="match status" value="1"/>
</dbReference>
<sequence>MRMENDPRGLDEVVAEAGLGDLFGRYRSSLGLDVSTAVACAVLGVVLLTAGAGAPAVMALGVVFLALGALCGWLARRKFTTCRYVYANGTLTTDHRGAVTSVVIWTDVAHLRIWVRVVNLITAYAEVLQCRLVLTGGEVIDLAKPRYKDKPELVAFVEEHVSAALYPRKVDEVVRTGAATFGPLTLTDAGVGHGEVLAAWSAITKAEVGKTRLRIWTDGRRPLVSVHLRDVPDLAILRHMLQHWPVAPADGTSPATEPDPQIRD</sequence>
<accession>A0A561WNS1</accession>
<reference evidence="2 3" key="1">
    <citation type="submission" date="2019-06" db="EMBL/GenBank/DDBJ databases">
        <title>Sequencing the genomes of 1000 actinobacteria strains.</title>
        <authorList>
            <person name="Klenk H.-P."/>
        </authorList>
    </citation>
    <scope>NUCLEOTIDE SEQUENCE [LARGE SCALE GENOMIC DNA]</scope>
    <source>
        <strain evidence="2 3">DSM 43866</strain>
    </source>
</reference>
<evidence type="ECO:0000256" key="1">
    <source>
        <dbReference type="SAM" id="Phobius"/>
    </source>
</evidence>
<dbReference type="OrthoDB" id="3362072at2"/>
<gene>
    <name evidence="2" type="ORF">FHX34_101483</name>
</gene>
<keyword evidence="1" id="KW-0812">Transmembrane</keyword>
<feature type="transmembrane region" description="Helical" evidence="1">
    <location>
        <begin position="30"/>
        <end position="50"/>
    </location>
</feature>
<dbReference type="Proteomes" id="UP000320239">
    <property type="component" value="Unassembled WGS sequence"/>
</dbReference>
<protein>
    <submittedName>
        <fullName evidence="2">Uncharacterized protein</fullName>
    </submittedName>
</protein>
<dbReference type="EMBL" id="VIWY01000001">
    <property type="protein sequence ID" value="TWG25514.1"/>
    <property type="molecule type" value="Genomic_DNA"/>
</dbReference>
<keyword evidence="3" id="KW-1185">Reference proteome</keyword>
<organism evidence="2 3">
    <name type="scientific">Actinoplanes teichomyceticus</name>
    <dbReference type="NCBI Taxonomy" id="1867"/>
    <lineage>
        <taxon>Bacteria</taxon>
        <taxon>Bacillati</taxon>
        <taxon>Actinomycetota</taxon>
        <taxon>Actinomycetes</taxon>
        <taxon>Micromonosporales</taxon>
        <taxon>Micromonosporaceae</taxon>
        <taxon>Actinoplanes</taxon>
    </lineage>
</organism>
<dbReference type="RefSeq" id="WP_145830755.1">
    <property type="nucleotide sequence ID" value="NZ_BOMX01000012.1"/>
</dbReference>
<dbReference type="InterPro" id="IPR046492">
    <property type="entry name" value="DUF6585"/>
</dbReference>
<evidence type="ECO:0000313" key="2">
    <source>
        <dbReference type="EMBL" id="TWG25514.1"/>
    </source>
</evidence>
<keyword evidence="1" id="KW-0472">Membrane</keyword>
<feature type="transmembrane region" description="Helical" evidence="1">
    <location>
        <begin position="56"/>
        <end position="75"/>
    </location>
</feature>
<name>A0A561WNS1_ACTTI</name>
<dbReference type="AlphaFoldDB" id="A0A561WNS1"/>
<keyword evidence="1" id="KW-1133">Transmembrane helix</keyword>